<gene>
    <name evidence="8" type="ORF">QR685DRAFT_582614</name>
</gene>
<dbReference type="Gene3D" id="3.40.50.1820">
    <property type="entry name" value="alpha/beta hydrolase"/>
    <property type="match status" value="1"/>
</dbReference>
<evidence type="ECO:0000256" key="2">
    <source>
        <dbReference type="ARBA" id="ARBA00004240"/>
    </source>
</evidence>
<dbReference type="InterPro" id="IPR029058">
    <property type="entry name" value="AB_hydrolase_fold"/>
</dbReference>
<evidence type="ECO:0000256" key="5">
    <source>
        <dbReference type="ARBA" id="ARBA00023128"/>
    </source>
</evidence>
<feature type="signal peptide" evidence="7">
    <location>
        <begin position="1"/>
        <end position="30"/>
    </location>
</feature>
<sequence length="378" mass="42223">MAIPHHLPRYRCGNLLRLFLLNSSLFTHEAQPTDRKCTYLRIVFVHGFTGHPKSTWTLEADKVQKRTRAGGEHGCDVFWPQDLLPTTVPSAQILTYGYDTRIRHFVLGQICKNSVPDHGRDFLNTLEAWRRSSDEASRPLIFVAHSLGGLVVREALKQANHFRTTHPHNYAVLKSTIALMFFGTPHRGADPRSILHRVLSASVIRIGMSVNRHIVDTLLPSVDKQSELDEFRMLASEANLHVYSFQEEVGLELLLGKKVVEDYSSYLGPPVIETIQHIGDNHMDMCRFYGFADPGYFKVAAAFQRILEVSVGPSITAVCIRANPSSADGRLNRVGIMAGPSDVAARTFQRLIAPHTPLARTVDKIQSVGKAVSRLTDV</sequence>
<dbReference type="SUPFAM" id="SSF53474">
    <property type="entry name" value="alpha/beta-Hydrolases"/>
    <property type="match status" value="1"/>
</dbReference>
<dbReference type="Proteomes" id="UP001451303">
    <property type="component" value="Unassembled WGS sequence"/>
</dbReference>
<comment type="subcellular location">
    <subcellularLocation>
        <location evidence="2">Endoplasmic reticulum</location>
    </subcellularLocation>
    <subcellularLocation>
        <location evidence="3">Membrane</location>
    </subcellularLocation>
    <subcellularLocation>
        <location evidence="1">Mitochondrion</location>
    </subcellularLocation>
</comment>
<evidence type="ECO:0000256" key="1">
    <source>
        <dbReference type="ARBA" id="ARBA00004173"/>
    </source>
</evidence>
<name>A0ABR3CXZ9_NEUIN</name>
<keyword evidence="9" id="KW-1185">Reference proteome</keyword>
<evidence type="ECO:0000256" key="7">
    <source>
        <dbReference type="SAM" id="SignalP"/>
    </source>
</evidence>
<dbReference type="PANTHER" id="PTHR48182:SF2">
    <property type="entry name" value="PROTEIN SERAC1"/>
    <property type="match status" value="1"/>
</dbReference>
<feature type="chain" id="PRO_5047049411" evidence="7">
    <location>
        <begin position="31"/>
        <end position="378"/>
    </location>
</feature>
<evidence type="ECO:0000256" key="4">
    <source>
        <dbReference type="ARBA" id="ARBA00022824"/>
    </source>
</evidence>
<keyword evidence="6" id="KW-0472">Membrane</keyword>
<keyword evidence="5" id="KW-0496">Mitochondrion</keyword>
<organism evidence="8 9">
    <name type="scientific">Neurospora intermedia</name>
    <dbReference type="NCBI Taxonomy" id="5142"/>
    <lineage>
        <taxon>Eukaryota</taxon>
        <taxon>Fungi</taxon>
        <taxon>Dikarya</taxon>
        <taxon>Ascomycota</taxon>
        <taxon>Pezizomycotina</taxon>
        <taxon>Sordariomycetes</taxon>
        <taxon>Sordariomycetidae</taxon>
        <taxon>Sordariales</taxon>
        <taxon>Sordariaceae</taxon>
        <taxon>Neurospora</taxon>
    </lineage>
</organism>
<evidence type="ECO:0000256" key="6">
    <source>
        <dbReference type="ARBA" id="ARBA00023136"/>
    </source>
</evidence>
<accession>A0ABR3CXZ9</accession>
<dbReference type="InterPro" id="IPR052374">
    <property type="entry name" value="SERAC1"/>
</dbReference>
<reference evidence="8 9" key="1">
    <citation type="submission" date="2023-09" db="EMBL/GenBank/DDBJ databases">
        <title>Multi-omics analysis of a traditional fermented food reveals byproduct-associated fungal strains for waste-to-food upcycling.</title>
        <authorList>
            <consortium name="Lawrence Berkeley National Laboratory"/>
            <person name="Rekdal V.M."/>
            <person name="Villalobos-Escobedo J.M."/>
            <person name="Rodriguez-Valeron N."/>
            <person name="Garcia M.O."/>
            <person name="Vasquez D.P."/>
            <person name="Damayanti I."/>
            <person name="Sorensen P.M."/>
            <person name="Baidoo E.E."/>
            <person name="De Carvalho A.C."/>
            <person name="Riley R."/>
            <person name="Lipzen A."/>
            <person name="He G."/>
            <person name="Yan M."/>
            <person name="Haridas S."/>
            <person name="Daum C."/>
            <person name="Yoshinaga Y."/>
            <person name="Ng V."/>
            <person name="Grigoriev I.V."/>
            <person name="Munk R."/>
            <person name="Nuraida L."/>
            <person name="Wijaya C.H."/>
            <person name="Morales P.-C."/>
            <person name="Keasling J.D."/>
        </authorList>
    </citation>
    <scope>NUCLEOTIDE SEQUENCE [LARGE SCALE GENOMIC DNA]</scope>
    <source>
        <strain evidence="8 9">FGSC 2613</strain>
    </source>
</reference>
<evidence type="ECO:0000256" key="3">
    <source>
        <dbReference type="ARBA" id="ARBA00004370"/>
    </source>
</evidence>
<keyword evidence="7" id="KW-0732">Signal</keyword>
<keyword evidence="4" id="KW-0256">Endoplasmic reticulum</keyword>
<dbReference type="EMBL" id="JAVLET010000018">
    <property type="protein sequence ID" value="KAL0465311.1"/>
    <property type="molecule type" value="Genomic_DNA"/>
</dbReference>
<comment type="caution">
    <text evidence="8">The sequence shown here is derived from an EMBL/GenBank/DDBJ whole genome shotgun (WGS) entry which is preliminary data.</text>
</comment>
<proteinExistence type="predicted"/>
<evidence type="ECO:0000313" key="8">
    <source>
        <dbReference type="EMBL" id="KAL0465311.1"/>
    </source>
</evidence>
<dbReference type="PANTHER" id="PTHR48182">
    <property type="entry name" value="PROTEIN SERAC1"/>
    <property type="match status" value="1"/>
</dbReference>
<protein>
    <submittedName>
        <fullName evidence="8">SesB protein</fullName>
    </submittedName>
</protein>
<evidence type="ECO:0000313" key="9">
    <source>
        <dbReference type="Proteomes" id="UP001451303"/>
    </source>
</evidence>